<dbReference type="PANTHER" id="PTHR42859">
    <property type="entry name" value="OXIDOREDUCTASE"/>
    <property type="match status" value="1"/>
</dbReference>
<evidence type="ECO:0000313" key="9">
    <source>
        <dbReference type="Proteomes" id="UP001519342"/>
    </source>
</evidence>
<dbReference type="PROSITE" id="PS51379">
    <property type="entry name" value="4FE4S_FER_2"/>
    <property type="match status" value="3"/>
</dbReference>
<dbReference type="PANTHER" id="PTHR42859:SF10">
    <property type="entry name" value="DIMETHYLSULFOXIDE REDUCTASE CHAIN B"/>
    <property type="match status" value="1"/>
</dbReference>
<evidence type="ECO:0000313" key="8">
    <source>
        <dbReference type="EMBL" id="MBP1926494.1"/>
    </source>
</evidence>
<evidence type="ECO:0000256" key="3">
    <source>
        <dbReference type="ARBA" id="ARBA00022723"/>
    </source>
</evidence>
<dbReference type="InterPro" id="IPR017896">
    <property type="entry name" value="4Fe4S_Fe-S-bd"/>
</dbReference>
<evidence type="ECO:0000256" key="5">
    <source>
        <dbReference type="ARBA" id="ARBA00023004"/>
    </source>
</evidence>
<evidence type="ECO:0000256" key="1">
    <source>
        <dbReference type="ARBA" id="ARBA00022448"/>
    </source>
</evidence>
<name>A0ABS4GFP1_9FIRM</name>
<reference evidence="8 9" key="1">
    <citation type="submission" date="2021-03" db="EMBL/GenBank/DDBJ databases">
        <title>Genomic Encyclopedia of Type Strains, Phase IV (KMG-IV): sequencing the most valuable type-strain genomes for metagenomic binning, comparative biology and taxonomic classification.</title>
        <authorList>
            <person name="Goeker M."/>
        </authorList>
    </citation>
    <scope>NUCLEOTIDE SEQUENCE [LARGE SCALE GENOMIC DNA]</scope>
    <source>
        <strain evidence="8 9">DSM 24004</strain>
    </source>
</reference>
<evidence type="ECO:0000256" key="2">
    <source>
        <dbReference type="ARBA" id="ARBA00022485"/>
    </source>
</evidence>
<dbReference type="Pfam" id="PF02906">
    <property type="entry name" value="Fe_hyd_lg_C"/>
    <property type="match status" value="1"/>
</dbReference>
<keyword evidence="1" id="KW-0813">Transport</keyword>
<dbReference type="InterPro" id="IPR027631">
    <property type="entry name" value="Mono_FeFe_hydrog"/>
</dbReference>
<feature type="domain" description="4Fe-4S ferredoxin-type" evidence="7">
    <location>
        <begin position="118"/>
        <end position="147"/>
    </location>
</feature>
<dbReference type="SUPFAM" id="SSF54862">
    <property type="entry name" value="4Fe-4S ferredoxins"/>
    <property type="match status" value="1"/>
</dbReference>
<evidence type="ECO:0000256" key="4">
    <source>
        <dbReference type="ARBA" id="ARBA00022982"/>
    </source>
</evidence>
<dbReference type="InterPro" id="IPR004108">
    <property type="entry name" value="Fe_hydrogenase_lsu_C"/>
</dbReference>
<dbReference type="InterPro" id="IPR017900">
    <property type="entry name" value="4Fe4S_Fe_S_CS"/>
</dbReference>
<dbReference type="InterPro" id="IPR009016">
    <property type="entry name" value="Fe_hydrogenase"/>
</dbReference>
<feature type="domain" description="4Fe-4S ferredoxin-type" evidence="7">
    <location>
        <begin position="165"/>
        <end position="194"/>
    </location>
</feature>
<protein>
    <submittedName>
        <fullName evidence="8">[FeFe] hydrogenase (Group B1/B3)</fullName>
    </submittedName>
</protein>
<organism evidence="8 9">
    <name type="scientific">Sedimentibacter acidaminivorans</name>
    <dbReference type="NCBI Taxonomy" id="913099"/>
    <lineage>
        <taxon>Bacteria</taxon>
        <taxon>Bacillati</taxon>
        <taxon>Bacillota</taxon>
        <taxon>Tissierellia</taxon>
        <taxon>Sedimentibacter</taxon>
    </lineage>
</organism>
<dbReference type="RefSeq" id="WP_209512232.1">
    <property type="nucleotide sequence ID" value="NZ_JAGGKS010000007.1"/>
</dbReference>
<proteinExistence type="predicted"/>
<dbReference type="NCBIfam" id="TIGR04105">
    <property type="entry name" value="FeFe_hydrog_B1"/>
    <property type="match status" value="1"/>
</dbReference>
<gene>
    <name evidence="8" type="ORF">J2Z76_002363</name>
</gene>
<feature type="domain" description="4Fe-4S ferredoxin-type" evidence="7">
    <location>
        <begin position="86"/>
        <end position="117"/>
    </location>
</feature>
<evidence type="ECO:0000256" key="6">
    <source>
        <dbReference type="ARBA" id="ARBA00023014"/>
    </source>
</evidence>
<keyword evidence="5" id="KW-0408">Iron</keyword>
<dbReference type="SUPFAM" id="SSF53920">
    <property type="entry name" value="Fe-only hydrogenase"/>
    <property type="match status" value="1"/>
</dbReference>
<dbReference type="Pfam" id="PF00037">
    <property type="entry name" value="Fer4"/>
    <property type="match status" value="2"/>
</dbReference>
<dbReference type="Gene3D" id="3.40.950.10">
    <property type="entry name" value="Fe-only Hydrogenase (Larger Subunit), Chain L, domain 3"/>
    <property type="match status" value="1"/>
</dbReference>
<keyword evidence="6" id="KW-0411">Iron-sulfur</keyword>
<evidence type="ECO:0000259" key="7">
    <source>
        <dbReference type="PROSITE" id="PS51379"/>
    </source>
</evidence>
<keyword evidence="9" id="KW-1185">Reference proteome</keyword>
<keyword evidence="3" id="KW-0479">Metal-binding</keyword>
<keyword evidence="4" id="KW-0249">Electron transport</keyword>
<dbReference type="InterPro" id="IPR050294">
    <property type="entry name" value="RnfB_subfamily"/>
</dbReference>
<keyword evidence="2" id="KW-0004">4Fe-4S</keyword>
<dbReference type="Gene3D" id="3.30.70.20">
    <property type="match status" value="2"/>
</dbReference>
<dbReference type="EMBL" id="JAGGKS010000007">
    <property type="protein sequence ID" value="MBP1926494.1"/>
    <property type="molecule type" value="Genomic_DNA"/>
</dbReference>
<dbReference type="Proteomes" id="UP001519342">
    <property type="component" value="Unassembled WGS sequence"/>
</dbReference>
<comment type="caution">
    <text evidence="8">The sequence shown here is derived from an EMBL/GenBank/DDBJ whole genome shotgun (WGS) entry which is preliminary data.</text>
</comment>
<dbReference type="PROSITE" id="PS00198">
    <property type="entry name" value="4FE4S_FER_1"/>
    <property type="match status" value="1"/>
</dbReference>
<accession>A0ABS4GFP1</accession>
<sequence>MKKKFDNHAQYIKYKVLKELIKSEKGGNLTKELLSIPERIIPGPNAGTRCCIYKERAIIGERIKNVLHTSKNPVVNIIDLACDECPVYRFSVTEACRGCLAHHCQENCPVGAIEIVNKRAHINQEKCIECGKCRDVCPFEAISDVKRPCKTSCKVEALNINPETKKAIIDKNKCINCGACVSRCPFGAITDKSHILDIMKIINESKHNTQYKVYCIVAPSISAQFPDAEIDNVVSAIKQLGFYEVVEAAIGADIVANYESKLLENELKHKKFITSSCCPAFVSYIKLKYPELIENISTSVSPMIATARLIRSTDENARIIFIGPCVGKKAEITCDNLKDDIQYSMSFEELIAFLDAYEIDPAECKGSPLDNASYFGRIFAHSGGVTKAIQNSIEEQNLNIELKPVICDGLEECDKALKLAKLGRLNGNFIEGMACKGGCVNGPVSLYKKKSGANIINTHANKAKEKSTKDSLRVFNLENINLEL</sequence>